<organism evidence="1 2">
    <name type="scientific">Brassica cretica</name>
    <name type="common">Mustard</name>
    <dbReference type="NCBI Taxonomy" id="69181"/>
    <lineage>
        <taxon>Eukaryota</taxon>
        <taxon>Viridiplantae</taxon>
        <taxon>Streptophyta</taxon>
        <taxon>Embryophyta</taxon>
        <taxon>Tracheophyta</taxon>
        <taxon>Spermatophyta</taxon>
        <taxon>Magnoliopsida</taxon>
        <taxon>eudicotyledons</taxon>
        <taxon>Gunneridae</taxon>
        <taxon>Pentapetalae</taxon>
        <taxon>rosids</taxon>
        <taxon>malvids</taxon>
        <taxon>Brassicales</taxon>
        <taxon>Brassicaceae</taxon>
        <taxon>Brassiceae</taxon>
        <taxon>Brassica</taxon>
    </lineage>
</organism>
<name>A0ABQ7F0Z8_BRACR</name>
<dbReference type="Proteomes" id="UP000266723">
    <property type="component" value="Unassembled WGS sequence"/>
</dbReference>
<comment type="caution">
    <text evidence="1">The sequence shown here is derived from an EMBL/GenBank/DDBJ whole genome shotgun (WGS) entry which is preliminary data.</text>
</comment>
<protein>
    <submittedName>
        <fullName evidence="1">Uncharacterized protein</fullName>
    </submittedName>
</protein>
<evidence type="ECO:0000313" key="1">
    <source>
        <dbReference type="EMBL" id="KAF3609240.1"/>
    </source>
</evidence>
<keyword evidence="2" id="KW-1185">Reference proteome</keyword>
<gene>
    <name evidence="1" type="ORF">DY000_02047188</name>
</gene>
<dbReference type="EMBL" id="QGKV02000297">
    <property type="protein sequence ID" value="KAF3609240.1"/>
    <property type="molecule type" value="Genomic_DNA"/>
</dbReference>
<proteinExistence type="predicted"/>
<sequence length="66" mass="7323">MVGDVSERKGRGQEFSPEKRGALRRWIWVLGNPSPWEKKEAPSVQIEGAWETGSIIDPKTTITGAT</sequence>
<accession>A0ABQ7F0Z8</accession>
<evidence type="ECO:0000313" key="2">
    <source>
        <dbReference type="Proteomes" id="UP000266723"/>
    </source>
</evidence>
<reference evidence="1 2" key="1">
    <citation type="journal article" date="2020" name="BMC Genomics">
        <title>Intraspecific diversification of the crop wild relative Brassica cretica Lam. using demographic model selection.</title>
        <authorList>
            <person name="Kioukis A."/>
            <person name="Michalopoulou V.A."/>
            <person name="Briers L."/>
            <person name="Pirintsos S."/>
            <person name="Studholme D.J."/>
            <person name="Pavlidis P."/>
            <person name="Sarris P.F."/>
        </authorList>
    </citation>
    <scope>NUCLEOTIDE SEQUENCE [LARGE SCALE GENOMIC DNA]</scope>
    <source>
        <strain evidence="2">cv. PFS-1207/04</strain>
    </source>
</reference>